<name>A0AAE0IX62_9PEZI</name>
<dbReference type="Proteomes" id="UP001286456">
    <property type="component" value="Unassembled WGS sequence"/>
</dbReference>
<evidence type="ECO:0000256" key="1">
    <source>
        <dbReference type="SAM" id="MobiDB-lite"/>
    </source>
</evidence>
<reference evidence="2" key="2">
    <citation type="submission" date="2023-06" db="EMBL/GenBank/DDBJ databases">
        <authorList>
            <consortium name="Lawrence Berkeley National Laboratory"/>
            <person name="Haridas S."/>
            <person name="Hensen N."/>
            <person name="Bonometti L."/>
            <person name="Westerberg I."/>
            <person name="Brannstrom I.O."/>
            <person name="Guillou S."/>
            <person name="Cros-Aarteil S."/>
            <person name="Calhoun S."/>
            <person name="Kuo A."/>
            <person name="Mondo S."/>
            <person name="Pangilinan J."/>
            <person name="Riley R."/>
            <person name="Labutti K."/>
            <person name="Andreopoulos B."/>
            <person name="Lipzen A."/>
            <person name="Chen C."/>
            <person name="Yanf M."/>
            <person name="Daum C."/>
            <person name="Ng V."/>
            <person name="Clum A."/>
            <person name="Steindorff A."/>
            <person name="Ohm R."/>
            <person name="Martin F."/>
            <person name="Silar P."/>
            <person name="Natvig D."/>
            <person name="Lalanne C."/>
            <person name="Gautier V."/>
            <person name="Ament-Velasquez S.L."/>
            <person name="Kruys A."/>
            <person name="Hutchinson M.I."/>
            <person name="Powell A.J."/>
            <person name="Barry K."/>
            <person name="Miller A.N."/>
            <person name="Grigoriev I.V."/>
            <person name="Debuchy R."/>
            <person name="Gladieux P."/>
            <person name="Thoren M.H."/>
            <person name="Johannesson H."/>
        </authorList>
    </citation>
    <scope>NUCLEOTIDE SEQUENCE</scope>
    <source>
        <strain evidence="2">SMH4131-1</strain>
    </source>
</reference>
<organism evidence="2 3">
    <name type="scientific">Cercophora scortea</name>
    <dbReference type="NCBI Taxonomy" id="314031"/>
    <lineage>
        <taxon>Eukaryota</taxon>
        <taxon>Fungi</taxon>
        <taxon>Dikarya</taxon>
        <taxon>Ascomycota</taxon>
        <taxon>Pezizomycotina</taxon>
        <taxon>Sordariomycetes</taxon>
        <taxon>Sordariomycetidae</taxon>
        <taxon>Sordariales</taxon>
        <taxon>Lasiosphaeriaceae</taxon>
        <taxon>Cercophora</taxon>
    </lineage>
</organism>
<feature type="non-terminal residue" evidence="2">
    <location>
        <position position="226"/>
    </location>
</feature>
<reference evidence="2" key="1">
    <citation type="journal article" date="2023" name="Mol. Phylogenet. Evol.">
        <title>Genome-scale phylogeny and comparative genomics of the fungal order Sordariales.</title>
        <authorList>
            <person name="Hensen N."/>
            <person name="Bonometti L."/>
            <person name="Westerberg I."/>
            <person name="Brannstrom I.O."/>
            <person name="Guillou S."/>
            <person name="Cros-Aarteil S."/>
            <person name="Calhoun S."/>
            <person name="Haridas S."/>
            <person name="Kuo A."/>
            <person name="Mondo S."/>
            <person name="Pangilinan J."/>
            <person name="Riley R."/>
            <person name="LaButti K."/>
            <person name="Andreopoulos B."/>
            <person name="Lipzen A."/>
            <person name="Chen C."/>
            <person name="Yan M."/>
            <person name="Daum C."/>
            <person name="Ng V."/>
            <person name="Clum A."/>
            <person name="Steindorff A."/>
            <person name="Ohm R.A."/>
            <person name="Martin F."/>
            <person name="Silar P."/>
            <person name="Natvig D.O."/>
            <person name="Lalanne C."/>
            <person name="Gautier V."/>
            <person name="Ament-Velasquez S.L."/>
            <person name="Kruys A."/>
            <person name="Hutchinson M.I."/>
            <person name="Powell A.J."/>
            <person name="Barry K."/>
            <person name="Miller A.N."/>
            <person name="Grigoriev I.V."/>
            <person name="Debuchy R."/>
            <person name="Gladieux P."/>
            <person name="Hiltunen Thoren M."/>
            <person name="Johannesson H."/>
        </authorList>
    </citation>
    <scope>NUCLEOTIDE SEQUENCE</scope>
    <source>
        <strain evidence="2">SMH4131-1</strain>
    </source>
</reference>
<protein>
    <submittedName>
        <fullName evidence="2">Uncharacterized protein</fullName>
    </submittedName>
</protein>
<feature type="non-terminal residue" evidence="2">
    <location>
        <position position="1"/>
    </location>
</feature>
<evidence type="ECO:0000313" key="2">
    <source>
        <dbReference type="EMBL" id="KAK3332804.1"/>
    </source>
</evidence>
<sequence>KRDFELAKTVFGAAISQILFARRGLSPDNFQILPIQQIIERPFEDIVASGFPIRDYDLELVRDSTATVFLRDTGEYISKYVLGILSTDIFPLIESEDLTKFRLTFLRSNTREEDPLIDFFTLTPKYELDGKYAINIWRTGTGRQRVSQTEYKLWNLGDYLGRLPTIKGPHSSTLAVSPMSTRTGDSRQTPSLGLWKPGREAFNSAKRIIKQRNGYCNQKIARLELV</sequence>
<dbReference type="EMBL" id="JAUEPO010000002">
    <property type="protein sequence ID" value="KAK3332804.1"/>
    <property type="molecule type" value="Genomic_DNA"/>
</dbReference>
<accession>A0AAE0IX62</accession>
<dbReference type="AlphaFoldDB" id="A0AAE0IX62"/>
<feature type="compositionally biased region" description="Polar residues" evidence="1">
    <location>
        <begin position="174"/>
        <end position="191"/>
    </location>
</feature>
<feature type="region of interest" description="Disordered" evidence="1">
    <location>
        <begin position="174"/>
        <end position="193"/>
    </location>
</feature>
<evidence type="ECO:0000313" key="3">
    <source>
        <dbReference type="Proteomes" id="UP001286456"/>
    </source>
</evidence>
<gene>
    <name evidence="2" type="ORF">B0T19DRAFT_457797</name>
</gene>
<proteinExistence type="predicted"/>
<comment type="caution">
    <text evidence="2">The sequence shown here is derived from an EMBL/GenBank/DDBJ whole genome shotgun (WGS) entry which is preliminary data.</text>
</comment>
<keyword evidence="3" id="KW-1185">Reference proteome</keyword>